<reference evidence="4" key="1">
    <citation type="journal article" date="2019" name="Int. J. Syst. Evol. Microbiol.">
        <title>The Global Catalogue of Microorganisms (GCM) 10K type strain sequencing project: providing services to taxonomists for standard genome sequencing and annotation.</title>
        <authorList>
            <consortium name="The Broad Institute Genomics Platform"/>
            <consortium name="The Broad Institute Genome Sequencing Center for Infectious Disease"/>
            <person name="Wu L."/>
            <person name="Ma J."/>
        </authorList>
    </citation>
    <scope>NUCLEOTIDE SEQUENCE [LARGE SCALE GENOMIC DNA]</scope>
    <source>
        <strain evidence="4">JCM 17066</strain>
    </source>
</reference>
<name>A0ABW0M9X3_9BURK</name>
<proteinExistence type="predicted"/>
<dbReference type="EMBL" id="JBHSMT010000022">
    <property type="protein sequence ID" value="MFC5474693.1"/>
    <property type="molecule type" value="Genomic_DNA"/>
</dbReference>
<accession>A0ABW0M9X3</accession>
<keyword evidence="1" id="KW-0812">Transmembrane</keyword>
<evidence type="ECO:0000259" key="2">
    <source>
        <dbReference type="Pfam" id="PF22150"/>
    </source>
</evidence>
<feature type="domain" description="Type IV pilin Tt1218-like" evidence="2">
    <location>
        <begin position="42"/>
        <end position="112"/>
    </location>
</feature>
<dbReference type="RefSeq" id="WP_378997804.1">
    <property type="nucleotide sequence ID" value="NZ_JBHSMT010000022.1"/>
</dbReference>
<dbReference type="NCBIfam" id="TIGR02523">
    <property type="entry name" value="type_IV_pilV"/>
    <property type="match status" value="1"/>
</dbReference>
<gene>
    <name evidence="3" type="primary">pilV</name>
    <name evidence="3" type="ORF">ACFPM8_12085</name>
</gene>
<evidence type="ECO:0000256" key="1">
    <source>
        <dbReference type="SAM" id="Phobius"/>
    </source>
</evidence>
<dbReference type="InterPro" id="IPR013362">
    <property type="entry name" value="Pilus_4_PilV"/>
</dbReference>
<sequence>MMKTNAQASSTGFAMLEVLIAVVVLATGMMGIAGMLLLSHKSNSSSYIKQQSVQSAYDIFDRMRANRQAAVNGNYNVSNLVKSGTPTLPSAPATDCASTACTAAQLVAYDTWHWLAKDVAQLPNGSGAVSTAAAATGGNTLVTVTVQWDDSPAQKNLGALGAAPAASPNLAQFVIQTLL</sequence>
<comment type="caution">
    <text evidence="3">The sequence shown here is derived from an EMBL/GenBank/DDBJ whole genome shotgun (WGS) entry which is preliminary data.</text>
</comment>
<keyword evidence="4" id="KW-1185">Reference proteome</keyword>
<evidence type="ECO:0000313" key="3">
    <source>
        <dbReference type="EMBL" id="MFC5474693.1"/>
    </source>
</evidence>
<evidence type="ECO:0000313" key="4">
    <source>
        <dbReference type="Proteomes" id="UP001596045"/>
    </source>
</evidence>
<dbReference type="Proteomes" id="UP001596045">
    <property type="component" value="Unassembled WGS sequence"/>
</dbReference>
<protein>
    <submittedName>
        <fullName evidence="3">Type IV pilus modification protein PilV</fullName>
    </submittedName>
</protein>
<keyword evidence="1" id="KW-0472">Membrane</keyword>
<keyword evidence="1" id="KW-1133">Transmembrane helix</keyword>
<organism evidence="3 4">
    <name type="scientific">Paraherbaspirillum soli</name>
    <dbReference type="NCBI Taxonomy" id="631222"/>
    <lineage>
        <taxon>Bacteria</taxon>
        <taxon>Pseudomonadati</taxon>
        <taxon>Pseudomonadota</taxon>
        <taxon>Betaproteobacteria</taxon>
        <taxon>Burkholderiales</taxon>
        <taxon>Oxalobacteraceae</taxon>
        <taxon>Paraherbaspirillum</taxon>
    </lineage>
</organism>
<dbReference type="Pfam" id="PF22150">
    <property type="entry name" value="Tt1218-like"/>
    <property type="match status" value="1"/>
</dbReference>
<dbReference type="InterPro" id="IPR054402">
    <property type="entry name" value="Tt1218-like_dom"/>
</dbReference>
<feature type="transmembrane region" description="Helical" evidence="1">
    <location>
        <begin position="12"/>
        <end position="38"/>
    </location>
</feature>